<dbReference type="InterPro" id="IPR005482">
    <property type="entry name" value="Biotin_COase_C"/>
</dbReference>
<dbReference type="Gene3D" id="3.30.470.20">
    <property type="entry name" value="ATP-grasp fold, B domain"/>
    <property type="match status" value="1"/>
</dbReference>
<dbReference type="InterPro" id="IPR050856">
    <property type="entry name" value="Biotin_carboxylase_complex"/>
</dbReference>
<evidence type="ECO:0000256" key="5">
    <source>
        <dbReference type="PROSITE-ProRule" id="PRU00409"/>
    </source>
</evidence>
<keyword evidence="2 5" id="KW-0547">Nucleotide-binding</keyword>
<dbReference type="EMBL" id="AZHX01000001">
    <property type="protein sequence ID" value="ETX09349.1"/>
    <property type="molecule type" value="Genomic_DNA"/>
</dbReference>
<dbReference type="SUPFAM" id="SSF56059">
    <property type="entry name" value="Glutathione synthetase ATP-binding domain-like"/>
    <property type="match status" value="1"/>
</dbReference>
<keyword evidence="4" id="KW-0092">Biotin</keyword>
<dbReference type="InterPro" id="IPR011764">
    <property type="entry name" value="Biotin_carboxylation_dom"/>
</dbReference>
<feature type="domain" description="ATP-grasp" evidence="7">
    <location>
        <begin position="120"/>
        <end position="323"/>
    </location>
</feature>
<reference evidence="9 10" key="1">
    <citation type="journal article" date="2014" name="Nature">
        <title>An environmental bacterial taxon with a large and distinct metabolic repertoire.</title>
        <authorList>
            <person name="Wilson M.C."/>
            <person name="Mori T."/>
            <person name="Ruckert C."/>
            <person name="Uria A.R."/>
            <person name="Helf M.J."/>
            <person name="Takada K."/>
            <person name="Gernert C."/>
            <person name="Steffens U.A."/>
            <person name="Heycke N."/>
            <person name="Schmitt S."/>
            <person name="Rinke C."/>
            <person name="Helfrich E.J."/>
            <person name="Brachmann A.O."/>
            <person name="Gurgui C."/>
            <person name="Wakimoto T."/>
            <person name="Kracht M."/>
            <person name="Crusemann M."/>
            <person name="Hentschel U."/>
            <person name="Abe I."/>
            <person name="Matsunaga S."/>
            <person name="Kalinowski J."/>
            <person name="Takeyama H."/>
            <person name="Piel J."/>
        </authorList>
    </citation>
    <scope>NUCLEOTIDE SEQUENCE [LARGE SCALE GENOMIC DNA]</scope>
    <source>
        <strain evidence="10">TSY2</strain>
    </source>
</reference>
<evidence type="ECO:0000313" key="9">
    <source>
        <dbReference type="EMBL" id="ETX09349.1"/>
    </source>
</evidence>
<dbReference type="Pfam" id="PF02785">
    <property type="entry name" value="Biotin_carb_C"/>
    <property type="match status" value="1"/>
</dbReference>
<dbReference type="FunFam" id="3.30.1490.20:FF:000003">
    <property type="entry name" value="acetyl-CoA carboxylase isoform X1"/>
    <property type="match status" value="1"/>
</dbReference>
<evidence type="ECO:0000256" key="2">
    <source>
        <dbReference type="ARBA" id="ARBA00022741"/>
    </source>
</evidence>
<evidence type="ECO:0008006" key="11">
    <source>
        <dbReference type="Google" id="ProtNLM"/>
    </source>
</evidence>
<dbReference type="FunFam" id="3.30.470.20:FF:000028">
    <property type="entry name" value="Methylcrotonoyl-CoA carboxylase subunit alpha, mitochondrial"/>
    <property type="match status" value="1"/>
</dbReference>
<evidence type="ECO:0000256" key="6">
    <source>
        <dbReference type="SAM" id="MobiDB-lite"/>
    </source>
</evidence>
<dbReference type="InterPro" id="IPR011054">
    <property type="entry name" value="Rudment_hybrid_motif"/>
</dbReference>
<comment type="caution">
    <text evidence="9">The sequence shown here is derived from an EMBL/GenBank/DDBJ whole genome shotgun (WGS) entry which is preliminary data.</text>
</comment>
<dbReference type="SMART" id="SM00878">
    <property type="entry name" value="Biotin_carb_C"/>
    <property type="match status" value="1"/>
</dbReference>
<dbReference type="PATRIC" id="fig|1429439.4.peg.5"/>
<evidence type="ECO:0000256" key="3">
    <source>
        <dbReference type="ARBA" id="ARBA00022840"/>
    </source>
</evidence>
<evidence type="ECO:0000313" key="10">
    <source>
        <dbReference type="Proteomes" id="UP000019140"/>
    </source>
</evidence>
<gene>
    <name evidence="9" type="ORF">ETSY2_00020</name>
</gene>
<dbReference type="InterPro" id="IPR011761">
    <property type="entry name" value="ATP-grasp"/>
</dbReference>
<evidence type="ECO:0000259" key="8">
    <source>
        <dbReference type="PROSITE" id="PS50979"/>
    </source>
</evidence>
<feature type="compositionally biased region" description="Low complexity" evidence="6">
    <location>
        <begin position="486"/>
        <end position="497"/>
    </location>
</feature>
<dbReference type="InterPro" id="IPR016185">
    <property type="entry name" value="PreATP-grasp_dom_sf"/>
</dbReference>
<name>W4MGC1_9BACT</name>
<evidence type="ECO:0000256" key="1">
    <source>
        <dbReference type="ARBA" id="ARBA00022598"/>
    </source>
</evidence>
<evidence type="ECO:0000256" key="4">
    <source>
        <dbReference type="ARBA" id="ARBA00023267"/>
    </source>
</evidence>
<feature type="region of interest" description="Disordered" evidence="6">
    <location>
        <begin position="486"/>
        <end position="509"/>
    </location>
</feature>
<dbReference type="PROSITE" id="PS50979">
    <property type="entry name" value="BC"/>
    <property type="match status" value="1"/>
</dbReference>
<keyword evidence="10" id="KW-1185">Reference proteome</keyword>
<organism evidence="9 10">
    <name type="scientific">Candidatus Entotheonella gemina</name>
    <dbReference type="NCBI Taxonomy" id="1429439"/>
    <lineage>
        <taxon>Bacteria</taxon>
        <taxon>Pseudomonadati</taxon>
        <taxon>Nitrospinota/Tectimicrobiota group</taxon>
        <taxon>Candidatus Tectimicrobiota</taxon>
        <taxon>Candidatus Entotheonellia</taxon>
        <taxon>Candidatus Entotheonellales</taxon>
        <taxon>Candidatus Entotheonellaceae</taxon>
        <taxon>Candidatus Entotheonella</taxon>
    </lineage>
</organism>
<dbReference type="GO" id="GO:0005524">
    <property type="term" value="F:ATP binding"/>
    <property type="evidence" value="ECO:0007669"/>
    <property type="project" value="UniProtKB-UniRule"/>
</dbReference>
<dbReference type="AlphaFoldDB" id="W4MGC1"/>
<dbReference type="NCBIfam" id="NF006367">
    <property type="entry name" value="PRK08591.1"/>
    <property type="match status" value="1"/>
</dbReference>
<dbReference type="PROSITE" id="PS00867">
    <property type="entry name" value="CPSASE_2"/>
    <property type="match status" value="1"/>
</dbReference>
<dbReference type="PANTHER" id="PTHR18866">
    <property type="entry name" value="CARBOXYLASE:PYRUVATE/ACETYL-COA/PROPIONYL-COA CARBOXYLASE"/>
    <property type="match status" value="1"/>
</dbReference>
<dbReference type="SUPFAM" id="SSF51246">
    <property type="entry name" value="Rudiment single hybrid motif"/>
    <property type="match status" value="1"/>
</dbReference>
<sequence length="509" mass="55323">MVDKLLIANRGEIAVRICRAAQELGLRTVAVYSEADREALHVRMADEAYELGPPEPLQSYLDQGRLLDIARESGADAVHPGYGFLSENAGFAAACIDAGLIFVGPSPDAIRRMGSKIESKAIAEQAEVPVIPGFSADGGGDGDETLRQRAHGEAERIGYPILVKASAGGGGKGMRIVEAPDELQAALEAGAREAQQAFGDATLMLEKYIIRPRHVEIQVLGDRHGHLVHLYERECSVQRRHQKIIEETPSPAVTPAIREQMAAAALRLAGAVDYTGAGTVEFILGPDGQFYFLEMNTRLQVEHPVTELVTGIDLVHQQLRIARGEPMAFGQGDIVQRGHAIECRLYAEDPARGFLPATGKIAVLREPYGPGRRIDSGIMANAEVTPYYDPILCKLASYGHNREEAIVRMQSLLREYTLLGVTTNRQFLLDILESKPFADGDTDTSFIDRHFPDWQPDASIPTEIRALAAVGEMLHRSGYFAASTVTPAASSDASPSPWQRQDGWRIGGG</sequence>
<dbReference type="InterPro" id="IPR005481">
    <property type="entry name" value="BC-like_N"/>
</dbReference>
<dbReference type="GO" id="GO:0016874">
    <property type="term" value="F:ligase activity"/>
    <property type="evidence" value="ECO:0007669"/>
    <property type="project" value="UniProtKB-KW"/>
</dbReference>
<dbReference type="PROSITE" id="PS00866">
    <property type="entry name" value="CPSASE_1"/>
    <property type="match status" value="1"/>
</dbReference>
<dbReference type="Proteomes" id="UP000019140">
    <property type="component" value="Unassembled WGS sequence"/>
</dbReference>
<protein>
    <recommendedName>
        <fullName evidence="11">Biotin carboxylase</fullName>
    </recommendedName>
</protein>
<dbReference type="PROSITE" id="PS50975">
    <property type="entry name" value="ATP_GRASP"/>
    <property type="match status" value="1"/>
</dbReference>
<dbReference type="Pfam" id="PF02786">
    <property type="entry name" value="CPSase_L_D2"/>
    <property type="match status" value="1"/>
</dbReference>
<dbReference type="GO" id="GO:0046872">
    <property type="term" value="F:metal ion binding"/>
    <property type="evidence" value="ECO:0007669"/>
    <property type="project" value="InterPro"/>
</dbReference>
<dbReference type="SUPFAM" id="SSF52440">
    <property type="entry name" value="PreATP-grasp domain"/>
    <property type="match status" value="1"/>
</dbReference>
<keyword evidence="3 5" id="KW-0067">ATP-binding</keyword>
<dbReference type="InterPro" id="IPR005479">
    <property type="entry name" value="CPAse_ATP-bd"/>
</dbReference>
<dbReference type="HOGENOM" id="CLU_000395_3_2_7"/>
<accession>W4MGC1</accession>
<feature type="domain" description="Biotin carboxylation" evidence="8">
    <location>
        <begin position="1"/>
        <end position="452"/>
    </location>
</feature>
<dbReference type="PANTHER" id="PTHR18866:SF33">
    <property type="entry name" value="METHYLCROTONOYL-COA CARBOXYLASE SUBUNIT ALPHA, MITOCHONDRIAL-RELATED"/>
    <property type="match status" value="1"/>
</dbReference>
<keyword evidence="1" id="KW-0436">Ligase</keyword>
<evidence type="ECO:0000259" key="7">
    <source>
        <dbReference type="PROSITE" id="PS50975"/>
    </source>
</evidence>
<dbReference type="Pfam" id="PF00289">
    <property type="entry name" value="Biotin_carb_N"/>
    <property type="match status" value="1"/>
</dbReference>
<dbReference type="FunFam" id="3.40.50.20:FF:000010">
    <property type="entry name" value="Propionyl-CoA carboxylase subunit alpha"/>
    <property type="match status" value="1"/>
</dbReference>
<proteinExistence type="predicted"/>